<accession>A0AAG5DA50</accession>
<dbReference type="AlphaFoldDB" id="A0AAG5DA50"/>
<name>A0AAG5DA50_ANOAO</name>
<feature type="region of interest" description="Disordered" evidence="1">
    <location>
        <begin position="42"/>
        <end position="77"/>
    </location>
</feature>
<evidence type="ECO:0000256" key="1">
    <source>
        <dbReference type="SAM" id="MobiDB-lite"/>
    </source>
</evidence>
<organism evidence="2 3">
    <name type="scientific">Anopheles atroparvus</name>
    <name type="common">European mosquito</name>
    <dbReference type="NCBI Taxonomy" id="41427"/>
    <lineage>
        <taxon>Eukaryota</taxon>
        <taxon>Metazoa</taxon>
        <taxon>Ecdysozoa</taxon>
        <taxon>Arthropoda</taxon>
        <taxon>Hexapoda</taxon>
        <taxon>Insecta</taxon>
        <taxon>Pterygota</taxon>
        <taxon>Neoptera</taxon>
        <taxon>Endopterygota</taxon>
        <taxon>Diptera</taxon>
        <taxon>Nematocera</taxon>
        <taxon>Culicoidea</taxon>
        <taxon>Culicidae</taxon>
        <taxon>Anophelinae</taxon>
        <taxon>Anopheles</taxon>
    </lineage>
</organism>
<keyword evidence="3" id="KW-1185">Reference proteome</keyword>
<dbReference type="Proteomes" id="UP000075880">
    <property type="component" value="Unassembled WGS sequence"/>
</dbReference>
<dbReference type="EnsemblMetazoa" id="ENSAATROPT008373">
    <property type="protein sequence ID" value="ENSAATROPP007533"/>
    <property type="gene ID" value="ENSAATROPG006823"/>
</dbReference>
<evidence type="ECO:0000313" key="3">
    <source>
        <dbReference type="Proteomes" id="UP000075880"/>
    </source>
</evidence>
<proteinExistence type="predicted"/>
<reference evidence="2" key="1">
    <citation type="submission" date="2024-04" db="UniProtKB">
        <authorList>
            <consortium name="EnsemblMetazoa"/>
        </authorList>
    </citation>
    <scope>IDENTIFICATION</scope>
    <source>
        <strain evidence="2">EBRO</strain>
    </source>
</reference>
<feature type="compositionally biased region" description="Polar residues" evidence="1">
    <location>
        <begin position="63"/>
        <end position="77"/>
    </location>
</feature>
<sequence>MAKLSSNLVAFITFDRQQSRTIAKCAQSSLFSSWRFSHSSEMQLPTAAKTRPSSDAEPDANVDATTRTTGTPRVSCRASTSASAMKDFCVMSTASVSVPGVATPHLEDRFREI</sequence>
<protein>
    <submittedName>
        <fullName evidence="2">Uncharacterized protein</fullName>
    </submittedName>
</protein>
<evidence type="ECO:0000313" key="2">
    <source>
        <dbReference type="EnsemblMetazoa" id="ENSAATROPP007533"/>
    </source>
</evidence>